<feature type="transmembrane region" description="Helical" evidence="1">
    <location>
        <begin position="54"/>
        <end position="71"/>
    </location>
</feature>
<keyword evidence="1" id="KW-0472">Membrane</keyword>
<comment type="caution">
    <text evidence="2">The sequence shown here is derived from an EMBL/GenBank/DDBJ whole genome shotgun (WGS) entry which is preliminary data.</text>
</comment>
<sequence>MAETIARSRFAEKDAEEVARAYLSWYRRLRVGCVVAAVALGAGTLAGIFVLNSWTLYLLGLFVLICMGVFVRRRVSREFQTLVDIINVDCDVEKWRGVIERIREHDLRRRRSRELCECYLALADLEELRPADALARMDGLNFGRRSIMNVMLFQNRAVCANELGDDALRDASLAALRELTASYRSGSKRRALAERQLADVELSFKPREAWGAADEERARERCEAAPSHRESVSWALLLAERALVMGDAAAARELLDESVLAPMTPRASQRRDNLLARCRQPL</sequence>
<dbReference type="AlphaFoldDB" id="A0A9D2EZ51"/>
<evidence type="ECO:0000313" key="2">
    <source>
        <dbReference type="EMBL" id="HIZ45941.1"/>
    </source>
</evidence>
<keyword evidence="1" id="KW-0812">Transmembrane</keyword>
<organism evidence="2 3">
    <name type="scientific">Candidatus Olsenella pullistercoris</name>
    <dbReference type="NCBI Taxonomy" id="2838712"/>
    <lineage>
        <taxon>Bacteria</taxon>
        <taxon>Bacillati</taxon>
        <taxon>Actinomycetota</taxon>
        <taxon>Coriobacteriia</taxon>
        <taxon>Coriobacteriales</taxon>
        <taxon>Atopobiaceae</taxon>
        <taxon>Olsenella</taxon>
    </lineage>
</organism>
<dbReference type="EMBL" id="DXBM01000028">
    <property type="protein sequence ID" value="HIZ45941.1"/>
    <property type="molecule type" value="Genomic_DNA"/>
</dbReference>
<proteinExistence type="predicted"/>
<reference evidence="2" key="2">
    <citation type="submission" date="2021-04" db="EMBL/GenBank/DDBJ databases">
        <authorList>
            <person name="Gilroy R."/>
        </authorList>
    </citation>
    <scope>NUCLEOTIDE SEQUENCE</scope>
    <source>
        <strain evidence="2">ChiHjej12B11-14209</strain>
    </source>
</reference>
<accession>A0A9D2EZ51</accession>
<dbReference type="Proteomes" id="UP000824062">
    <property type="component" value="Unassembled WGS sequence"/>
</dbReference>
<evidence type="ECO:0000313" key="3">
    <source>
        <dbReference type="Proteomes" id="UP000824062"/>
    </source>
</evidence>
<feature type="transmembrane region" description="Helical" evidence="1">
    <location>
        <begin position="29"/>
        <end position="48"/>
    </location>
</feature>
<name>A0A9D2EZ51_9ACTN</name>
<protein>
    <submittedName>
        <fullName evidence="2">Uncharacterized protein</fullName>
    </submittedName>
</protein>
<keyword evidence="1" id="KW-1133">Transmembrane helix</keyword>
<gene>
    <name evidence="2" type="ORF">IAA19_02845</name>
</gene>
<reference evidence="2" key="1">
    <citation type="journal article" date="2021" name="PeerJ">
        <title>Extensive microbial diversity within the chicken gut microbiome revealed by metagenomics and culture.</title>
        <authorList>
            <person name="Gilroy R."/>
            <person name="Ravi A."/>
            <person name="Getino M."/>
            <person name="Pursley I."/>
            <person name="Horton D.L."/>
            <person name="Alikhan N.F."/>
            <person name="Baker D."/>
            <person name="Gharbi K."/>
            <person name="Hall N."/>
            <person name="Watson M."/>
            <person name="Adriaenssens E.M."/>
            <person name="Foster-Nyarko E."/>
            <person name="Jarju S."/>
            <person name="Secka A."/>
            <person name="Antonio M."/>
            <person name="Oren A."/>
            <person name="Chaudhuri R.R."/>
            <person name="La Ragione R."/>
            <person name="Hildebrand F."/>
            <person name="Pallen M.J."/>
        </authorList>
    </citation>
    <scope>NUCLEOTIDE SEQUENCE</scope>
    <source>
        <strain evidence="2">ChiHjej12B11-14209</strain>
    </source>
</reference>
<evidence type="ECO:0000256" key="1">
    <source>
        <dbReference type="SAM" id="Phobius"/>
    </source>
</evidence>